<sequence length="118" mass="12626">MSQREGFTGGFIAGAIFGGFVGALAGTLVATQRLPQSRSSSSLILEDNASEPKVRKGKRREIQSSDSMELSRRSLEDKIAQLNDAIDEVRLSLGNVNSGNVNSQTSVPQTERSSAQDL</sequence>
<dbReference type="AlphaFoldDB" id="A0A2T1C1S9"/>
<evidence type="ECO:0000256" key="1">
    <source>
        <dbReference type="SAM" id="MobiDB-lite"/>
    </source>
</evidence>
<reference evidence="3 4" key="1">
    <citation type="submission" date="2018-02" db="EMBL/GenBank/DDBJ databases">
        <authorList>
            <person name="Cohen D.B."/>
            <person name="Kent A.D."/>
        </authorList>
    </citation>
    <scope>NUCLEOTIDE SEQUENCE [LARGE SCALE GENOMIC DNA]</scope>
    <source>
        <strain evidence="3 4">CCAP 1448/3</strain>
    </source>
</reference>
<keyword evidence="2" id="KW-0472">Membrane</keyword>
<proteinExistence type="predicted"/>
<evidence type="ECO:0008006" key="5">
    <source>
        <dbReference type="Google" id="ProtNLM"/>
    </source>
</evidence>
<keyword evidence="2" id="KW-0812">Transmembrane</keyword>
<keyword evidence="2" id="KW-1133">Transmembrane helix</keyword>
<name>A0A2T1C1S9_9CYAN</name>
<evidence type="ECO:0000313" key="4">
    <source>
        <dbReference type="Proteomes" id="UP000238762"/>
    </source>
</evidence>
<feature type="transmembrane region" description="Helical" evidence="2">
    <location>
        <begin position="6"/>
        <end position="30"/>
    </location>
</feature>
<gene>
    <name evidence="3" type="ORF">C7B64_14595</name>
</gene>
<evidence type="ECO:0000256" key="2">
    <source>
        <dbReference type="SAM" id="Phobius"/>
    </source>
</evidence>
<accession>A0A2T1C1S9</accession>
<comment type="caution">
    <text evidence="3">The sequence shown here is derived from an EMBL/GenBank/DDBJ whole genome shotgun (WGS) entry which is preliminary data.</text>
</comment>
<feature type="compositionally biased region" description="Polar residues" evidence="1">
    <location>
        <begin position="104"/>
        <end position="118"/>
    </location>
</feature>
<evidence type="ECO:0000313" key="3">
    <source>
        <dbReference type="EMBL" id="PSB02154.1"/>
    </source>
</evidence>
<feature type="region of interest" description="Disordered" evidence="1">
    <location>
        <begin position="95"/>
        <end position="118"/>
    </location>
</feature>
<reference evidence="3 4" key="2">
    <citation type="submission" date="2018-03" db="EMBL/GenBank/DDBJ databases">
        <title>The ancient ancestry and fast evolution of plastids.</title>
        <authorList>
            <person name="Moore K.R."/>
            <person name="Magnabosco C."/>
            <person name="Momper L."/>
            <person name="Gold D.A."/>
            <person name="Bosak T."/>
            <person name="Fournier G.P."/>
        </authorList>
    </citation>
    <scope>NUCLEOTIDE SEQUENCE [LARGE SCALE GENOMIC DNA]</scope>
    <source>
        <strain evidence="3 4">CCAP 1448/3</strain>
    </source>
</reference>
<feature type="region of interest" description="Disordered" evidence="1">
    <location>
        <begin position="34"/>
        <end position="71"/>
    </location>
</feature>
<protein>
    <recommendedName>
        <fullName evidence="5">Gas vesicle protein</fullName>
    </recommendedName>
</protein>
<keyword evidence="4" id="KW-1185">Reference proteome</keyword>
<organism evidence="3 4">
    <name type="scientific">Merismopedia glauca CCAP 1448/3</name>
    <dbReference type="NCBI Taxonomy" id="1296344"/>
    <lineage>
        <taxon>Bacteria</taxon>
        <taxon>Bacillati</taxon>
        <taxon>Cyanobacteriota</taxon>
        <taxon>Cyanophyceae</taxon>
        <taxon>Synechococcales</taxon>
        <taxon>Merismopediaceae</taxon>
        <taxon>Merismopedia</taxon>
    </lineage>
</organism>
<dbReference type="EMBL" id="PVWJ01000071">
    <property type="protein sequence ID" value="PSB02154.1"/>
    <property type="molecule type" value="Genomic_DNA"/>
</dbReference>
<dbReference type="Proteomes" id="UP000238762">
    <property type="component" value="Unassembled WGS sequence"/>
</dbReference>
<dbReference type="OrthoDB" id="516634at2"/>
<dbReference type="RefSeq" id="WP_106289396.1">
    <property type="nucleotide sequence ID" value="NZ_CAWNTC010000094.1"/>
</dbReference>